<dbReference type="GO" id="GO:0006509">
    <property type="term" value="P:membrane protein ectodomain proteolysis"/>
    <property type="evidence" value="ECO:0007669"/>
    <property type="project" value="TreeGrafter"/>
</dbReference>
<dbReference type="Pfam" id="PF13688">
    <property type="entry name" value="Reprolysin_5"/>
    <property type="match status" value="1"/>
</dbReference>
<evidence type="ECO:0000313" key="7">
    <source>
        <dbReference type="EMBL" id="JAC30239.1"/>
    </source>
</evidence>
<keyword evidence="5" id="KW-0479">Metal-binding</keyword>
<keyword evidence="4 7" id="KW-0482">Metalloprotease</keyword>
<accession>A0A023G906</accession>
<dbReference type="GO" id="GO:0046872">
    <property type="term" value="F:metal ion binding"/>
    <property type="evidence" value="ECO:0007669"/>
    <property type="project" value="UniProtKB-KW"/>
</dbReference>
<proteinExistence type="evidence at transcript level"/>
<evidence type="ECO:0000256" key="1">
    <source>
        <dbReference type="ARBA" id="ARBA00022670"/>
    </source>
</evidence>
<feature type="binding site" evidence="5">
    <location>
        <position position="300"/>
    </location>
    <ligand>
        <name>Zn(2+)</name>
        <dbReference type="ChEBI" id="CHEBI:29105"/>
        <note>catalytic</note>
    </ligand>
</feature>
<feature type="binding site" evidence="5">
    <location>
        <position position="294"/>
    </location>
    <ligand>
        <name>Zn(2+)</name>
        <dbReference type="ChEBI" id="CHEBI:29105"/>
        <note>catalytic</note>
    </ligand>
</feature>
<keyword evidence="2" id="KW-0378">Hydrolase</keyword>
<evidence type="ECO:0000256" key="4">
    <source>
        <dbReference type="ARBA" id="ARBA00023049"/>
    </source>
</evidence>
<dbReference type="SUPFAM" id="SSF55486">
    <property type="entry name" value="Metalloproteases ('zincins'), catalytic domain"/>
    <property type="match status" value="1"/>
</dbReference>
<evidence type="ECO:0000256" key="3">
    <source>
        <dbReference type="ARBA" id="ARBA00022833"/>
    </source>
</evidence>
<dbReference type="PANTHER" id="PTHR11905">
    <property type="entry name" value="ADAM A DISINTEGRIN AND METALLOPROTEASE DOMAIN"/>
    <property type="match status" value="1"/>
</dbReference>
<reference evidence="7" key="1">
    <citation type="submission" date="2014-03" db="EMBL/GenBank/DDBJ databases">
        <title>The sialotranscriptome of Amblyomma triste, Amblyomma parvum and Amblyomma cajennense ticks, uncovered by 454-based RNA-seq.</title>
        <authorList>
            <person name="Garcia G.R."/>
            <person name="Gardinassi L.G."/>
            <person name="Ribeiro J.M."/>
            <person name="Anatriello E."/>
            <person name="Ferreira B.R."/>
            <person name="Moreira H.N."/>
            <person name="Mafra C."/>
            <person name="Olegario M.M."/>
            <person name="Szabo P.J."/>
            <person name="Miranda-Santos I.K."/>
            <person name="Maruyama S.R."/>
        </authorList>
    </citation>
    <scope>NUCLEOTIDE SEQUENCE</scope>
    <source>
        <strain evidence="7">Mato Grasso do Sul</strain>
        <tissue evidence="7">Salivary glands</tissue>
    </source>
</reference>
<dbReference type="AlphaFoldDB" id="A0A023G906"/>
<evidence type="ECO:0000256" key="5">
    <source>
        <dbReference type="PROSITE-ProRule" id="PRU00276"/>
    </source>
</evidence>
<dbReference type="EMBL" id="GBBM01005179">
    <property type="protein sequence ID" value="JAC30239.1"/>
    <property type="molecule type" value="mRNA"/>
</dbReference>
<name>A0A023G906_AMBTT</name>
<dbReference type="GO" id="GO:0004222">
    <property type="term" value="F:metalloendopeptidase activity"/>
    <property type="evidence" value="ECO:0007669"/>
    <property type="project" value="InterPro"/>
</dbReference>
<feature type="domain" description="Peptidase M12B" evidence="6">
    <location>
        <begin position="141"/>
        <end position="357"/>
    </location>
</feature>
<dbReference type="PANTHER" id="PTHR11905:SF159">
    <property type="entry name" value="ADAM METALLOPROTEASE"/>
    <property type="match status" value="1"/>
</dbReference>
<dbReference type="Gene3D" id="3.40.390.10">
    <property type="entry name" value="Collagenase (Catalytic Domain)"/>
    <property type="match status" value="1"/>
</dbReference>
<dbReference type="InterPro" id="IPR001590">
    <property type="entry name" value="Peptidase_M12B"/>
</dbReference>
<feature type="active site" evidence="5">
    <location>
        <position position="291"/>
    </location>
</feature>
<keyword evidence="1 7" id="KW-0645">Protease</keyword>
<evidence type="ECO:0000256" key="2">
    <source>
        <dbReference type="ARBA" id="ARBA00022801"/>
    </source>
</evidence>
<comment type="caution">
    <text evidence="5">Lacks conserved residue(s) required for the propagation of feature annotation.</text>
</comment>
<organism evidence="7">
    <name type="scientific">Amblyomma triste</name>
    <name type="common">Neotropical tick</name>
    <dbReference type="NCBI Taxonomy" id="251400"/>
    <lineage>
        <taxon>Eukaryota</taxon>
        <taxon>Metazoa</taxon>
        <taxon>Ecdysozoa</taxon>
        <taxon>Arthropoda</taxon>
        <taxon>Chelicerata</taxon>
        <taxon>Arachnida</taxon>
        <taxon>Acari</taxon>
        <taxon>Parasitiformes</taxon>
        <taxon>Ixodida</taxon>
        <taxon>Ixodoidea</taxon>
        <taxon>Ixodidae</taxon>
        <taxon>Amblyomminae</taxon>
        <taxon>Amblyomma</taxon>
    </lineage>
</organism>
<protein>
    <submittedName>
        <fullName evidence="7">Putative tick metalloprotease 1</fullName>
    </submittedName>
</protein>
<dbReference type="InterPro" id="IPR024079">
    <property type="entry name" value="MetalloPept_cat_dom_sf"/>
</dbReference>
<keyword evidence="3 5" id="KW-0862">Zinc</keyword>
<evidence type="ECO:0000259" key="6">
    <source>
        <dbReference type="PROSITE" id="PS50215"/>
    </source>
</evidence>
<dbReference type="PROSITE" id="PS50215">
    <property type="entry name" value="ADAM_MEPRO"/>
    <property type="match status" value="1"/>
</dbReference>
<feature type="binding site" evidence="5">
    <location>
        <position position="290"/>
    </location>
    <ligand>
        <name>Zn(2+)</name>
        <dbReference type="ChEBI" id="CHEBI:29105"/>
        <note>catalytic</note>
    </ligand>
</feature>
<sequence>MVESRGDNGAKVVKITDDFTLNLEKSSVVEKEFLLRTYEGHVMQHTYLDGEVLEEDLYHDARSFASVLVSEENGLQVEGVLGPQLRIRPLKGQERTIEGHVPHVLYEYKEEGSQFGAKGVQVNTRFRNITERQGNAVPETVYPEMLIAVDSTFRAQFTSKETLMKYMMITLNSVNVRYMTVSSPRVRLKFRCLEIMTTQVETFLQRSGNFVLALRTLSQWKDYVNANPNKYKDYDGVYLVTGLDMAEWGYYGWNNGLMGYAYIGGACGKQKVGYGEDTVGTFRGVRILAHEVGHLLGCPHDGTSSGSFTAVNCPWNDGFIMSYKEDDSRSMKFSHCCNEMITWLVWSNQGACLRIKTTKRRIRSKYFDRKFPGDMLSRDKVCKLAFPTVSGTRFMAEANGEEKCHAQCFMPASVYGYNTSLPALMPDHSPCKANGGRRCLNGDCVANRLRYSNYMPRK</sequence>